<sequence length="368" mass="40850">MIALLALVAVIGALMWIDRARGGPATNLSRCNLALARADKPPANVLLIGSSRSGVAFDPVAIQGRLQTDLRSDLTVDRIAMGNITLRVSDALLETYLQRRGAPDVVVLEPTFITPRTVARLAPAANGTPSEHYLLTRDLNLMSFGQLLTQPSVAMPYTEPEALSALWQFRLRGAVSRAGALAYQFAKAPFDSWSIEDCERADFAREASWPADFSFAYDDYRIEGPLPDFIFGLRAELEEGAATRDLQDWQTSQPVGRSYPYDFQAGYRQGEMRYFLDMVERALAVGAHVLVVPMPLYGYRIDPAALEYLVKLLPDGVEVLEIYDQIGTDFSTYWYDDAHIEKFPTGVLTTALLSARLETLIEVMAQRD</sequence>
<dbReference type="Proteomes" id="UP001597151">
    <property type="component" value="Unassembled WGS sequence"/>
</dbReference>
<proteinExistence type="predicted"/>
<name>A0ABW3TH65_9RHOB</name>
<dbReference type="EMBL" id="JBHTKR010000006">
    <property type="protein sequence ID" value="MFD1196057.1"/>
    <property type="molecule type" value="Genomic_DNA"/>
</dbReference>
<protein>
    <submittedName>
        <fullName evidence="1">Uncharacterized protein</fullName>
    </submittedName>
</protein>
<reference evidence="2" key="1">
    <citation type="journal article" date="2019" name="Int. J. Syst. Evol. Microbiol.">
        <title>The Global Catalogue of Microorganisms (GCM) 10K type strain sequencing project: providing services to taxonomists for standard genome sequencing and annotation.</title>
        <authorList>
            <consortium name="The Broad Institute Genomics Platform"/>
            <consortium name="The Broad Institute Genome Sequencing Center for Infectious Disease"/>
            <person name="Wu L."/>
            <person name="Ma J."/>
        </authorList>
    </citation>
    <scope>NUCLEOTIDE SEQUENCE [LARGE SCALE GENOMIC DNA]</scope>
    <source>
        <strain evidence="2">CCUG 55328</strain>
    </source>
</reference>
<comment type="caution">
    <text evidence="1">The sequence shown here is derived from an EMBL/GenBank/DDBJ whole genome shotgun (WGS) entry which is preliminary data.</text>
</comment>
<keyword evidence="2" id="KW-1185">Reference proteome</keyword>
<organism evidence="1 2">
    <name type="scientific">Seohaeicola saemankumensis</name>
    <dbReference type="NCBI Taxonomy" id="481181"/>
    <lineage>
        <taxon>Bacteria</taxon>
        <taxon>Pseudomonadati</taxon>
        <taxon>Pseudomonadota</taxon>
        <taxon>Alphaproteobacteria</taxon>
        <taxon>Rhodobacterales</taxon>
        <taxon>Roseobacteraceae</taxon>
        <taxon>Seohaeicola</taxon>
    </lineage>
</organism>
<evidence type="ECO:0000313" key="1">
    <source>
        <dbReference type="EMBL" id="MFD1196057.1"/>
    </source>
</evidence>
<dbReference type="RefSeq" id="WP_380793623.1">
    <property type="nucleotide sequence ID" value="NZ_JBHTKR010000006.1"/>
</dbReference>
<accession>A0ABW3TH65</accession>
<evidence type="ECO:0000313" key="2">
    <source>
        <dbReference type="Proteomes" id="UP001597151"/>
    </source>
</evidence>
<gene>
    <name evidence="1" type="ORF">ACFQ3C_15405</name>
</gene>